<accession>A0A4C2A312</accession>
<name>A0A4C2A312_EUMVA</name>
<evidence type="ECO:0000313" key="1">
    <source>
        <dbReference type="EMBL" id="GBP93375.1"/>
    </source>
</evidence>
<sequence>MSLERILILEGFLNVFFSAFRALVDALVDGCVTKRLRPRTDISVSCSGGSLEAELARRRTRRLTTHSAGARSGRVVVQRVALILRRRSGRRLRPGSRVFYPPRWRIFGIFHFGIGCLA</sequence>
<reference evidence="1 2" key="1">
    <citation type="journal article" date="2019" name="Commun. Biol.">
        <title>The bagworm genome reveals a unique fibroin gene that provides high tensile strength.</title>
        <authorList>
            <person name="Kono N."/>
            <person name="Nakamura H."/>
            <person name="Ohtoshi R."/>
            <person name="Tomita M."/>
            <person name="Numata K."/>
            <person name="Arakawa K."/>
        </authorList>
    </citation>
    <scope>NUCLEOTIDE SEQUENCE [LARGE SCALE GENOMIC DNA]</scope>
</reference>
<proteinExistence type="predicted"/>
<protein>
    <submittedName>
        <fullName evidence="1">Uncharacterized protein</fullName>
    </submittedName>
</protein>
<comment type="caution">
    <text evidence="1">The sequence shown here is derived from an EMBL/GenBank/DDBJ whole genome shotgun (WGS) entry which is preliminary data.</text>
</comment>
<dbReference type="AlphaFoldDB" id="A0A4C2A312"/>
<organism evidence="1 2">
    <name type="scientific">Eumeta variegata</name>
    <name type="common">Bagworm moth</name>
    <name type="synonym">Eumeta japonica</name>
    <dbReference type="NCBI Taxonomy" id="151549"/>
    <lineage>
        <taxon>Eukaryota</taxon>
        <taxon>Metazoa</taxon>
        <taxon>Ecdysozoa</taxon>
        <taxon>Arthropoda</taxon>
        <taxon>Hexapoda</taxon>
        <taxon>Insecta</taxon>
        <taxon>Pterygota</taxon>
        <taxon>Neoptera</taxon>
        <taxon>Endopterygota</taxon>
        <taxon>Lepidoptera</taxon>
        <taxon>Glossata</taxon>
        <taxon>Ditrysia</taxon>
        <taxon>Tineoidea</taxon>
        <taxon>Psychidae</taxon>
        <taxon>Oiketicinae</taxon>
        <taxon>Eumeta</taxon>
    </lineage>
</organism>
<dbReference type="Proteomes" id="UP000299102">
    <property type="component" value="Unassembled WGS sequence"/>
</dbReference>
<dbReference type="EMBL" id="BGZK01002368">
    <property type="protein sequence ID" value="GBP93375.1"/>
    <property type="molecule type" value="Genomic_DNA"/>
</dbReference>
<evidence type="ECO:0000313" key="2">
    <source>
        <dbReference type="Proteomes" id="UP000299102"/>
    </source>
</evidence>
<gene>
    <name evidence="1" type="ORF">EVAR_95377_1</name>
</gene>
<keyword evidence="2" id="KW-1185">Reference proteome</keyword>